<organism evidence="2 3">
    <name type="scientific">Phytophthora megakarya</name>
    <dbReference type="NCBI Taxonomy" id="4795"/>
    <lineage>
        <taxon>Eukaryota</taxon>
        <taxon>Sar</taxon>
        <taxon>Stramenopiles</taxon>
        <taxon>Oomycota</taxon>
        <taxon>Peronosporomycetes</taxon>
        <taxon>Peronosporales</taxon>
        <taxon>Peronosporaceae</taxon>
        <taxon>Phytophthora</taxon>
    </lineage>
</organism>
<keyword evidence="3" id="KW-1185">Reference proteome</keyword>
<feature type="chain" id="PRO_5012691550" evidence="1">
    <location>
        <begin position="17"/>
        <end position="136"/>
    </location>
</feature>
<dbReference type="EMBL" id="NBNE01002692">
    <property type="protein sequence ID" value="OWZ09694.1"/>
    <property type="molecule type" value="Genomic_DNA"/>
</dbReference>
<keyword evidence="1" id="KW-0732">Signal</keyword>
<evidence type="ECO:0000313" key="3">
    <source>
        <dbReference type="Proteomes" id="UP000198211"/>
    </source>
</evidence>
<evidence type="ECO:0000256" key="1">
    <source>
        <dbReference type="SAM" id="SignalP"/>
    </source>
</evidence>
<gene>
    <name evidence="2" type="ORF">PHMEG_00017564</name>
</gene>
<dbReference type="Proteomes" id="UP000198211">
    <property type="component" value="Unassembled WGS sequence"/>
</dbReference>
<name>A0A225VX21_9STRA</name>
<comment type="caution">
    <text evidence="2">The sequence shown here is derived from an EMBL/GenBank/DDBJ whole genome shotgun (WGS) entry which is preliminary data.</text>
</comment>
<proteinExistence type="predicted"/>
<accession>A0A225VX21</accession>
<reference evidence="3" key="1">
    <citation type="submission" date="2017-03" db="EMBL/GenBank/DDBJ databases">
        <title>Phytopthora megakarya and P. palmivora, two closely related causual agents of cacao black pod achieved similar genome size and gene model numbers by different mechanisms.</title>
        <authorList>
            <person name="Ali S."/>
            <person name="Shao J."/>
            <person name="Larry D.J."/>
            <person name="Kronmiller B."/>
            <person name="Shen D."/>
            <person name="Strem M.D."/>
            <person name="Melnick R.L."/>
            <person name="Guiltinan M.J."/>
            <person name="Tyler B.M."/>
            <person name="Meinhardt L.W."/>
            <person name="Bailey B.A."/>
        </authorList>
    </citation>
    <scope>NUCLEOTIDE SEQUENCE [LARGE SCALE GENOMIC DNA]</scope>
    <source>
        <strain evidence="3">zdho120</strain>
    </source>
</reference>
<dbReference type="AlphaFoldDB" id="A0A225VX21"/>
<feature type="signal peptide" evidence="1">
    <location>
        <begin position="1"/>
        <end position="16"/>
    </location>
</feature>
<sequence length="136" mass="15787">MLHWAIFPLSILPESAVMVEVRCNKRHKALVKKSKSLKKRVIQKGVPETVLRRETGVWYIPNHVCHEIIMDKSQLDPATGQPYPLREQLRRLDTAEPARLQWTNVATFKEEIAHLPKKVHKDLLPEAKRELISDNI</sequence>
<protein>
    <submittedName>
        <fullName evidence="2">Uncharacterized protein</fullName>
    </submittedName>
</protein>
<evidence type="ECO:0000313" key="2">
    <source>
        <dbReference type="EMBL" id="OWZ09694.1"/>
    </source>
</evidence>